<evidence type="ECO:0000256" key="4">
    <source>
        <dbReference type="SAM" id="MobiDB-lite"/>
    </source>
</evidence>
<keyword evidence="2" id="KW-0813">Transport</keyword>
<dbReference type="PANTHER" id="PTHR45826">
    <property type="entry name" value="POLYAMINE TRANSPORTER PUT1"/>
    <property type="match status" value="1"/>
</dbReference>
<protein>
    <submittedName>
        <fullName evidence="6">Uncharacterized protein</fullName>
    </submittedName>
</protein>
<dbReference type="GO" id="GO:0022857">
    <property type="term" value="F:transmembrane transporter activity"/>
    <property type="evidence" value="ECO:0007669"/>
    <property type="project" value="InterPro"/>
</dbReference>
<proteinExistence type="evidence at transcript level"/>
<keyword evidence="5" id="KW-1133">Transmembrane helix</keyword>
<feature type="transmembrane region" description="Helical" evidence="5">
    <location>
        <begin position="66"/>
        <end position="85"/>
    </location>
</feature>
<dbReference type="PANTHER" id="PTHR45826:SF18">
    <property type="entry name" value="NEUTRAL AMINO ACID TRANSPORTER"/>
    <property type="match status" value="1"/>
</dbReference>
<reference evidence="6" key="1">
    <citation type="submission" date="2009-08" db="EMBL/GenBank/DDBJ databases">
        <authorList>
            <person name="Cheung F."/>
            <person name="Xiao Y."/>
            <person name="Chan A."/>
            <person name="Moskal W."/>
            <person name="Town C.D."/>
        </authorList>
    </citation>
    <scope>NUCLEOTIDE SEQUENCE</scope>
</reference>
<name>C6TFZ9_SOYBN</name>
<feature type="compositionally biased region" description="Polar residues" evidence="4">
    <location>
        <begin position="1"/>
        <end position="18"/>
    </location>
</feature>
<evidence type="ECO:0000313" key="6">
    <source>
        <dbReference type="EMBL" id="ACU20751.1"/>
    </source>
</evidence>
<keyword evidence="5" id="KW-0812">Transmembrane</keyword>
<keyword evidence="5" id="KW-0472">Membrane</keyword>
<dbReference type="InterPro" id="IPR044566">
    <property type="entry name" value="RMV1-like"/>
</dbReference>
<evidence type="ECO:0000256" key="1">
    <source>
        <dbReference type="ARBA" id="ARBA00004651"/>
    </source>
</evidence>
<evidence type="ECO:0000256" key="2">
    <source>
        <dbReference type="ARBA" id="ARBA00022448"/>
    </source>
</evidence>
<feature type="region of interest" description="Disordered" evidence="4">
    <location>
        <begin position="1"/>
        <end position="38"/>
    </location>
</feature>
<organism evidence="6">
    <name type="scientific">Glycine max</name>
    <name type="common">Soybean</name>
    <name type="synonym">Glycine hispida</name>
    <dbReference type="NCBI Taxonomy" id="3847"/>
    <lineage>
        <taxon>Eukaryota</taxon>
        <taxon>Viridiplantae</taxon>
        <taxon>Streptophyta</taxon>
        <taxon>Embryophyta</taxon>
        <taxon>Tracheophyta</taxon>
        <taxon>Spermatophyta</taxon>
        <taxon>Magnoliopsida</taxon>
        <taxon>eudicotyledons</taxon>
        <taxon>Gunneridae</taxon>
        <taxon>Pentapetalae</taxon>
        <taxon>rosids</taxon>
        <taxon>fabids</taxon>
        <taxon>Fabales</taxon>
        <taxon>Fabaceae</taxon>
        <taxon>Papilionoideae</taxon>
        <taxon>50 kb inversion clade</taxon>
        <taxon>NPAAA clade</taxon>
        <taxon>indigoferoid/millettioid clade</taxon>
        <taxon>Phaseoleae</taxon>
        <taxon>Glycine</taxon>
        <taxon>Glycine subgen. Soja</taxon>
    </lineage>
</organism>
<comment type="subcellular location">
    <subcellularLocation>
        <location evidence="1">Cell membrane</location>
        <topology evidence="1">Multi-pass membrane protein</topology>
    </subcellularLocation>
</comment>
<evidence type="ECO:0000256" key="5">
    <source>
        <dbReference type="SAM" id="Phobius"/>
    </source>
</evidence>
<dbReference type="EMBL" id="BT096543">
    <property type="protein sequence ID" value="ACU20751.1"/>
    <property type="molecule type" value="mRNA"/>
</dbReference>
<keyword evidence="3" id="KW-1003">Cell membrane</keyword>
<accession>C6TFZ9</accession>
<evidence type="ECO:0000256" key="3">
    <source>
        <dbReference type="ARBA" id="ARBA00022475"/>
    </source>
</evidence>
<dbReference type="AlphaFoldDB" id="C6TFZ9"/>
<dbReference type="ExpressionAtlas" id="C6TFZ9">
    <property type="expression patterns" value="baseline and differential"/>
</dbReference>
<feature type="transmembrane region" description="Helical" evidence="5">
    <location>
        <begin position="42"/>
        <end position="60"/>
    </location>
</feature>
<sequence>MEDSPLYSSTPSSQQQHLLNHHREESETEQQHGSNTKQHKKLALLPLVFLIYFEVAGGPYGEEAAVGAAGPLIAILGFVIFPFIWSIPEALLTAELATTFPGNGGFNHNVLGTINSFGVCDDCCFQNCVCG</sequence>
<dbReference type="GO" id="GO:0005886">
    <property type="term" value="C:plasma membrane"/>
    <property type="evidence" value="ECO:0007669"/>
    <property type="project" value="UniProtKB-SubCell"/>
</dbReference>